<dbReference type="InterPro" id="IPR013780">
    <property type="entry name" value="Glyco_hydro_b"/>
</dbReference>
<evidence type="ECO:0000259" key="1">
    <source>
        <dbReference type="Pfam" id="PF18961"/>
    </source>
</evidence>
<dbReference type="KEGG" id="nso:NIASO_10820"/>
<proteinExistence type="predicted"/>
<dbReference type="eggNOG" id="COG1554">
    <property type="taxonomic scope" value="Bacteria"/>
</dbReference>
<dbReference type="InterPro" id="IPR043757">
    <property type="entry name" value="DUF5703_N"/>
</dbReference>
<dbReference type="Gene3D" id="2.60.40.1180">
    <property type="entry name" value="Golgi alpha-mannosidase II"/>
    <property type="match status" value="1"/>
</dbReference>
<dbReference type="InterPro" id="IPR012341">
    <property type="entry name" value="6hp_glycosidase-like_sf"/>
</dbReference>
<dbReference type="SUPFAM" id="SSF48208">
    <property type="entry name" value="Six-hairpin glycosidases"/>
    <property type="match status" value="1"/>
</dbReference>
<dbReference type="PANTHER" id="PTHR31084:SF0">
    <property type="entry name" value="ALPHA-L-FUCOSIDASE 2"/>
    <property type="match status" value="1"/>
</dbReference>
<dbReference type="PANTHER" id="PTHR31084">
    <property type="entry name" value="ALPHA-L-FUCOSIDASE 2"/>
    <property type="match status" value="1"/>
</dbReference>
<dbReference type="Proteomes" id="UP000003586">
    <property type="component" value="Chromosome"/>
</dbReference>
<evidence type="ECO:0000313" key="3">
    <source>
        <dbReference type="EMBL" id="AHF15517.1"/>
    </source>
</evidence>
<dbReference type="GO" id="GO:0005975">
    <property type="term" value="P:carbohydrate metabolic process"/>
    <property type="evidence" value="ECO:0007669"/>
    <property type="project" value="InterPro"/>
</dbReference>
<gene>
    <name evidence="3" type="ORF">NIASO_10820</name>
</gene>
<feature type="domain" description="Glycosyl hydrolase family 95 catalytic" evidence="2">
    <location>
        <begin position="504"/>
        <end position="612"/>
    </location>
</feature>
<sequence length="868" mass="97685">MGILKNNLLCTLHQIKWKIEQWIMGKIKGLLILSIYFLLVEQPVKGQPVPVLRTPDYKQLVSRADLIYNKPASRSEAGQPIGNGRMGSLVWTTPSQIRMQINRVDIFGNNSATDNFYQRNTDYCGGAGFVDLDFEQPVFNGASFKQELSCYDAVSAVQGQLVTAKIIAWNEQDVMAVQVNDQRKTNAALAVKLRMLRMPVTLRGDHAARSKVEIKGRYIVLTQVFKEKEYYCSSAVAIGLSGNTFAEITNDLTVQLKKTNGTNTSAVFIASAASFDATEDIAAAAILKLEAAMQKGFEPLYKSNKKWWAAFWAQSFIQLSGADGVAGEIEKNYTYFLYVMASSSRGAYPVKFNGMLWTTGGDARQWGGAFWGANQSCYYEALFPTNHLELMDPMFHMYTAAIPSFQKAAEQQWGSKGVYIPETVGFDGVPALPDSIASEMRELYLLKKPWANRSASFMNYAFTKQPFLSRWNWKFTGQWKNGRWEYIDRGDGPFGPVNHIFSRGAKIAYQYWQRYEYTQDREWLRDLAYPLLKGIAEFYRNFPNFRKGKDGNYFIQHVNDNESIWDAENPVEEISAMMGIFPAAIKASELLNVDADLRSIWKEVFNHLSPLPSSKDYPGMRQQPEVWVGAKRSISQVRGFGQRLPDGNTMPVWFFDLCNKGGNRDLVRIANNTFDAYFKERNAAATFPHILSKIPAAAAVLGRADAIKYLLPNMLKGNGRIHVMENRMDLSEGFFTTNIQRIGRMADALQQSLCQSAPPGPGADPVIEVFAAWPKEWNAQFTLLCRGNFLTTASLKNREVEFVAIRSNAGAACRVRNPWSGRLVRIYKNGALLQESKETVLVFNTAQNDHFMLVPKGIAGARLSPKLF</sequence>
<dbReference type="HOGENOM" id="CLU_009745_0_0_10"/>
<keyword evidence="3" id="KW-0378">Hydrolase</keyword>
<dbReference type="AlphaFoldDB" id="W0EXM0"/>
<dbReference type="Gene3D" id="1.50.10.10">
    <property type="match status" value="1"/>
</dbReference>
<protein>
    <submittedName>
        <fullName evidence="3">Glycoside hydrolase</fullName>
    </submittedName>
</protein>
<name>W0EXM0_9BACT</name>
<evidence type="ECO:0000313" key="4">
    <source>
        <dbReference type="Proteomes" id="UP000003586"/>
    </source>
</evidence>
<dbReference type="GO" id="GO:0004560">
    <property type="term" value="F:alpha-L-fucosidase activity"/>
    <property type="evidence" value="ECO:0007669"/>
    <property type="project" value="TreeGrafter"/>
</dbReference>
<accession>W0EXM0</accession>
<feature type="domain" description="DUF5703" evidence="1">
    <location>
        <begin position="68"/>
        <end position="196"/>
    </location>
</feature>
<dbReference type="STRING" id="929713.NIASO_10820"/>
<dbReference type="EMBL" id="CP007035">
    <property type="protein sequence ID" value="AHF15517.1"/>
    <property type="molecule type" value="Genomic_DNA"/>
</dbReference>
<dbReference type="Pfam" id="PF22124">
    <property type="entry name" value="Glyco_hydro_95_cat"/>
    <property type="match status" value="1"/>
</dbReference>
<dbReference type="Pfam" id="PF18961">
    <property type="entry name" value="DUF5703_N"/>
    <property type="match status" value="1"/>
</dbReference>
<dbReference type="InterPro" id="IPR054363">
    <property type="entry name" value="GH95_cat"/>
</dbReference>
<keyword evidence="4" id="KW-1185">Reference proteome</keyword>
<evidence type="ECO:0000259" key="2">
    <source>
        <dbReference type="Pfam" id="PF22124"/>
    </source>
</evidence>
<organism evidence="3 4">
    <name type="scientific">Niabella soli DSM 19437</name>
    <dbReference type="NCBI Taxonomy" id="929713"/>
    <lineage>
        <taxon>Bacteria</taxon>
        <taxon>Pseudomonadati</taxon>
        <taxon>Bacteroidota</taxon>
        <taxon>Chitinophagia</taxon>
        <taxon>Chitinophagales</taxon>
        <taxon>Chitinophagaceae</taxon>
        <taxon>Niabella</taxon>
    </lineage>
</organism>
<reference evidence="3 4" key="1">
    <citation type="submission" date="2013-12" db="EMBL/GenBank/DDBJ databases">
        <authorList>
            <consortium name="DOE Joint Genome Institute"/>
            <person name="Eisen J."/>
            <person name="Huntemann M."/>
            <person name="Han J."/>
            <person name="Chen A."/>
            <person name="Kyrpides N."/>
            <person name="Mavromatis K."/>
            <person name="Markowitz V."/>
            <person name="Palaniappan K."/>
            <person name="Ivanova N."/>
            <person name="Schaumberg A."/>
            <person name="Pati A."/>
            <person name="Liolios K."/>
            <person name="Nordberg H.P."/>
            <person name="Cantor M.N."/>
            <person name="Hua S.X."/>
            <person name="Woyke T."/>
        </authorList>
    </citation>
    <scope>NUCLEOTIDE SEQUENCE [LARGE SCALE GENOMIC DNA]</scope>
    <source>
        <strain evidence="4">DSM 19437</strain>
    </source>
</reference>
<dbReference type="InterPro" id="IPR008928">
    <property type="entry name" value="6-hairpin_glycosidase_sf"/>
</dbReference>